<evidence type="ECO:0000256" key="5">
    <source>
        <dbReference type="ARBA" id="ARBA00023141"/>
    </source>
</evidence>
<dbReference type="EMBL" id="JAHLFE010000203">
    <property type="protein sequence ID" value="MBU3845143.1"/>
    <property type="molecule type" value="Genomic_DNA"/>
</dbReference>
<evidence type="ECO:0000256" key="3">
    <source>
        <dbReference type="ARBA" id="ARBA00013036"/>
    </source>
</evidence>
<dbReference type="PANTHER" id="PTHR21085:SF0">
    <property type="entry name" value="CHORISMATE SYNTHASE"/>
    <property type="match status" value="1"/>
</dbReference>
<dbReference type="PROSITE" id="PS00789">
    <property type="entry name" value="CHORISMATE_SYNTHASE_3"/>
    <property type="match status" value="1"/>
</dbReference>
<dbReference type="Gene3D" id="3.60.150.10">
    <property type="entry name" value="Chorismate synthase AroC"/>
    <property type="match status" value="1"/>
</dbReference>
<comment type="catalytic activity">
    <reaction evidence="8">
        <text>5-O-(1-carboxyvinyl)-3-phosphoshikimate = chorismate + phosphate</text>
        <dbReference type="Rhea" id="RHEA:21020"/>
        <dbReference type="ChEBI" id="CHEBI:29748"/>
        <dbReference type="ChEBI" id="CHEBI:43474"/>
        <dbReference type="ChEBI" id="CHEBI:57701"/>
        <dbReference type="EC" id="4.2.3.5"/>
    </reaction>
</comment>
<dbReference type="AlphaFoldDB" id="A0A948WZU8"/>
<dbReference type="PANTHER" id="PTHR21085">
    <property type="entry name" value="CHORISMATE SYNTHASE"/>
    <property type="match status" value="1"/>
</dbReference>
<dbReference type="NCBIfam" id="TIGR00033">
    <property type="entry name" value="aroC"/>
    <property type="match status" value="1"/>
</dbReference>
<keyword evidence="8" id="KW-0285">Flavoprotein</keyword>
<dbReference type="Proteomes" id="UP000733611">
    <property type="component" value="Unassembled WGS sequence"/>
</dbReference>
<keyword evidence="4 8" id="KW-0028">Amino-acid biosynthesis</keyword>
<dbReference type="PROSITE" id="PS00788">
    <property type="entry name" value="CHORISMATE_SYNTHASE_2"/>
    <property type="match status" value="1"/>
</dbReference>
<comment type="function">
    <text evidence="8">Catalyzes the anti-1,4-elimination of the C-3 phosphate and the C-6 proR hydrogen from 5-enolpyruvylshikimate-3-phosphate (EPSP) to yield chorismate, which is the branch point compound that serves as the starting substrate for the three terminal pathways of aromatic amino acid biosynthesis. This reaction introduces a second double bond into the aromatic ring system.</text>
</comment>
<dbReference type="GO" id="GO:0004107">
    <property type="term" value="F:chorismate synthase activity"/>
    <property type="evidence" value="ECO:0007669"/>
    <property type="project" value="UniProtKB-UniRule"/>
</dbReference>
<feature type="binding site" evidence="8">
    <location>
        <position position="48"/>
    </location>
    <ligand>
        <name>NADP(+)</name>
        <dbReference type="ChEBI" id="CHEBI:58349"/>
    </ligand>
</feature>
<evidence type="ECO:0000256" key="6">
    <source>
        <dbReference type="ARBA" id="ARBA00023157"/>
    </source>
</evidence>
<name>A0A948WZU8_9GAMM</name>
<keyword evidence="8" id="KW-0274">FAD</keyword>
<accession>A0A948WZU8</accession>
<dbReference type="InterPro" id="IPR000453">
    <property type="entry name" value="Chorismate_synth"/>
</dbReference>
<reference evidence="9" key="1">
    <citation type="journal article" date="2021" name="PeerJ">
        <title>Extensive microbial diversity within the chicken gut microbiome revealed by metagenomics and culture.</title>
        <authorList>
            <person name="Gilroy R."/>
            <person name="Ravi A."/>
            <person name="Getino M."/>
            <person name="Pursley I."/>
            <person name="Horton D.L."/>
            <person name="Alikhan N.F."/>
            <person name="Baker D."/>
            <person name="Gharbi K."/>
            <person name="Hall N."/>
            <person name="Watson M."/>
            <person name="Adriaenssens E.M."/>
            <person name="Foster-Nyarko E."/>
            <person name="Jarju S."/>
            <person name="Secka A."/>
            <person name="Antonio M."/>
            <person name="Oren A."/>
            <person name="Chaudhuri R.R."/>
            <person name="La Ragione R."/>
            <person name="Hildebrand F."/>
            <person name="Pallen M.J."/>
        </authorList>
    </citation>
    <scope>NUCLEOTIDE SEQUENCE</scope>
    <source>
        <strain evidence="9">378</strain>
    </source>
</reference>
<feature type="binding site" evidence="8">
    <location>
        <begin position="240"/>
        <end position="241"/>
    </location>
    <ligand>
        <name>FMN</name>
        <dbReference type="ChEBI" id="CHEBI:58210"/>
    </ligand>
</feature>
<organism evidence="9 10">
    <name type="scientific">Candidatus Anaerobiospirillum pullicola</name>
    <dbReference type="NCBI Taxonomy" id="2838451"/>
    <lineage>
        <taxon>Bacteria</taxon>
        <taxon>Pseudomonadati</taxon>
        <taxon>Pseudomonadota</taxon>
        <taxon>Gammaproteobacteria</taxon>
        <taxon>Aeromonadales</taxon>
        <taxon>Succinivibrionaceae</taxon>
        <taxon>Anaerobiospirillum</taxon>
    </lineage>
</organism>
<dbReference type="GO" id="GO:0010181">
    <property type="term" value="F:FMN binding"/>
    <property type="evidence" value="ECO:0007669"/>
    <property type="project" value="TreeGrafter"/>
</dbReference>
<dbReference type="CDD" id="cd07304">
    <property type="entry name" value="Chorismate_synthase"/>
    <property type="match status" value="1"/>
</dbReference>
<dbReference type="GO" id="GO:0005576">
    <property type="term" value="C:extracellular region"/>
    <property type="evidence" value="ECO:0007669"/>
    <property type="project" value="InterPro"/>
</dbReference>
<comment type="caution">
    <text evidence="9">The sequence shown here is derived from an EMBL/GenBank/DDBJ whole genome shotgun (WGS) entry which is preliminary data.</text>
</comment>
<feature type="binding site" evidence="8">
    <location>
        <begin position="125"/>
        <end position="127"/>
    </location>
    <ligand>
        <name>FMN</name>
        <dbReference type="ChEBI" id="CHEBI:58210"/>
    </ligand>
</feature>
<dbReference type="PIRSF" id="PIRSF001456">
    <property type="entry name" value="Chorismate_synth"/>
    <property type="match status" value="1"/>
</dbReference>
<comment type="pathway">
    <text evidence="1 8">Metabolic intermediate biosynthesis; chorismate biosynthesis; chorismate from D-erythrose 4-phosphate and phosphoenolpyruvate: step 7/7.</text>
</comment>
<feature type="binding site" evidence="8">
    <location>
        <position position="322"/>
    </location>
    <ligand>
        <name>FMN</name>
        <dbReference type="ChEBI" id="CHEBI:58210"/>
    </ligand>
</feature>
<evidence type="ECO:0000256" key="1">
    <source>
        <dbReference type="ARBA" id="ARBA00005044"/>
    </source>
</evidence>
<dbReference type="InterPro" id="IPR020541">
    <property type="entry name" value="Chorismate_synthase_CS"/>
</dbReference>
<dbReference type="Pfam" id="PF01264">
    <property type="entry name" value="Chorismate_synt"/>
    <property type="match status" value="1"/>
</dbReference>
<dbReference type="InterPro" id="IPR035904">
    <property type="entry name" value="Chorismate_synth_AroC_sf"/>
</dbReference>
<dbReference type="GO" id="GO:0005185">
    <property type="term" value="F:neurohypophyseal hormone activity"/>
    <property type="evidence" value="ECO:0007669"/>
    <property type="project" value="InterPro"/>
</dbReference>
<keyword evidence="5 8" id="KW-0057">Aromatic amino acid biosynthesis</keyword>
<keyword evidence="8" id="KW-0521">NADP</keyword>
<evidence type="ECO:0000256" key="7">
    <source>
        <dbReference type="ARBA" id="ARBA00023239"/>
    </source>
</evidence>
<feature type="binding site" evidence="8">
    <location>
        <begin position="295"/>
        <end position="299"/>
    </location>
    <ligand>
        <name>FMN</name>
        <dbReference type="ChEBI" id="CHEBI:58210"/>
    </ligand>
</feature>
<protein>
    <recommendedName>
        <fullName evidence="3 8">Chorismate synthase</fullName>
        <shortName evidence="8">CS</shortName>
        <ecNumber evidence="3 8">4.2.3.5</ecNumber>
    </recommendedName>
    <alternativeName>
        <fullName evidence="8">5-enolpyruvylshikimate-3-phosphate phospholyase</fullName>
    </alternativeName>
</protein>
<dbReference type="HAMAP" id="MF_00300">
    <property type="entry name" value="Chorismate_synth"/>
    <property type="match status" value="1"/>
</dbReference>
<comment type="subunit">
    <text evidence="8">Homotetramer.</text>
</comment>
<dbReference type="GO" id="GO:0008652">
    <property type="term" value="P:amino acid biosynthetic process"/>
    <property type="evidence" value="ECO:0007669"/>
    <property type="project" value="UniProtKB-KW"/>
</dbReference>
<comment type="similarity">
    <text evidence="2 8">Belongs to the chorismate synthase family.</text>
</comment>
<dbReference type="NCBIfam" id="NF003793">
    <property type="entry name" value="PRK05382.1"/>
    <property type="match status" value="1"/>
</dbReference>
<dbReference type="SUPFAM" id="SSF103263">
    <property type="entry name" value="Chorismate synthase, AroC"/>
    <property type="match status" value="1"/>
</dbReference>
<evidence type="ECO:0000256" key="2">
    <source>
        <dbReference type="ARBA" id="ARBA00008014"/>
    </source>
</evidence>
<evidence type="ECO:0000256" key="8">
    <source>
        <dbReference type="HAMAP-Rule" id="MF_00300"/>
    </source>
</evidence>
<sequence>MGANTFGDIFTVTTCGESHGKALACIIDNCPPGVTISVDDIQKDLDRRRPGSTRFGTPRNEADAVQILSGVFEGKTTGTPIGLMIENTSQRSQDYADIMNSFRPGHADYTYLVKYGIRDYRGGGRASARETAMRVAAGAVAKAVLAQLFGVHVSGCVTAIGTISTDKYDPKAALENPFNFADGSPEMLQQLEAYIDQIRQEHDSCGAVVEVRAHGVPVGTGSPIFARLDATIAHAMMSINAVKGVEIGDGFAMAAMRGTQARDLMSHEGFASNHSGGILGGIATGQDIRVRMAFKPTSSILSPGASVDKFGHDIPELVTKGRHDPCVGIRAVPIAEAMLALTILDAIMLDRAQCGSVDRAQLYHIPV</sequence>
<evidence type="ECO:0000256" key="4">
    <source>
        <dbReference type="ARBA" id="ARBA00022605"/>
    </source>
</evidence>
<dbReference type="InterPro" id="IPR022423">
    <property type="entry name" value="Neurohypophysial_hormone_CS"/>
</dbReference>
<keyword evidence="7 8" id="KW-0456">Lyase</keyword>
<comment type="cofactor">
    <cofactor evidence="8">
        <name>FMNH2</name>
        <dbReference type="ChEBI" id="CHEBI:57618"/>
    </cofactor>
    <text evidence="8">Reduced FMN (FMNH(2)).</text>
</comment>
<evidence type="ECO:0000313" key="9">
    <source>
        <dbReference type="EMBL" id="MBU3845143.1"/>
    </source>
</evidence>
<gene>
    <name evidence="8 9" type="primary">aroC</name>
    <name evidence="9" type="ORF">H9847_09845</name>
</gene>
<dbReference type="GO" id="GO:0005829">
    <property type="term" value="C:cytosol"/>
    <property type="evidence" value="ECO:0007669"/>
    <property type="project" value="TreeGrafter"/>
</dbReference>
<dbReference type="GO" id="GO:0009423">
    <property type="term" value="P:chorismate biosynthetic process"/>
    <property type="evidence" value="ECO:0007669"/>
    <property type="project" value="UniProtKB-UniRule"/>
</dbReference>
<feature type="binding site" evidence="8">
    <location>
        <position position="280"/>
    </location>
    <ligand>
        <name>FMN</name>
        <dbReference type="ChEBI" id="CHEBI:58210"/>
    </ligand>
</feature>
<evidence type="ECO:0000313" key="10">
    <source>
        <dbReference type="Proteomes" id="UP000733611"/>
    </source>
</evidence>
<reference evidence="9" key="2">
    <citation type="submission" date="2021-04" db="EMBL/GenBank/DDBJ databases">
        <authorList>
            <person name="Gilroy R."/>
        </authorList>
    </citation>
    <scope>NUCLEOTIDE SEQUENCE</scope>
    <source>
        <strain evidence="9">378</strain>
    </source>
</reference>
<dbReference type="PROSITE" id="PS00264">
    <property type="entry name" value="NEUROHYPOPHYS_HORM"/>
    <property type="match status" value="1"/>
</dbReference>
<keyword evidence="6" id="KW-1015">Disulfide bond</keyword>
<keyword evidence="8" id="KW-0288">FMN</keyword>
<dbReference type="EC" id="4.2.3.5" evidence="3 8"/>
<feature type="binding site" evidence="8">
    <location>
        <position position="54"/>
    </location>
    <ligand>
        <name>NADP(+)</name>
        <dbReference type="ChEBI" id="CHEBI:58349"/>
    </ligand>
</feature>
<dbReference type="GO" id="GO:0009073">
    <property type="term" value="P:aromatic amino acid family biosynthetic process"/>
    <property type="evidence" value="ECO:0007669"/>
    <property type="project" value="UniProtKB-KW"/>
</dbReference>
<proteinExistence type="inferred from homology"/>